<sequence length="85" mass="9846">MPIFLQAGTEEVFFENQVAFVEEMRALRNDIEFCEVNDAPHDIFMAGNMVRLEKEAEEAMERARTYVNKRVGWFGCFDAVEMACT</sequence>
<evidence type="ECO:0000313" key="1">
    <source>
        <dbReference type="EMBL" id="GAT25661.1"/>
    </source>
</evidence>
<protein>
    <recommendedName>
        <fullName evidence="3">Alpha/beta hydrolase fold-3 domain-containing protein</fullName>
    </recommendedName>
</protein>
<comment type="caution">
    <text evidence="1">The sequence shown here is derived from an EMBL/GenBank/DDBJ whole genome shotgun (WGS) entry which is preliminary data.</text>
</comment>
<reference evidence="1 2" key="1">
    <citation type="journal article" date="2016" name="DNA Res.">
        <title>Genome sequence of Aspergillus luchuensis NBRC 4314.</title>
        <authorList>
            <person name="Yamada O."/>
            <person name="Machida M."/>
            <person name="Hosoyama A."/>
            <person name="Goto M."/>
            <person name="Takahashi T."/>
            <person name="Futagami T."/>
            <person name="Yamagata Y."/>
            <person name="Takeuchi M."/>
            <person name="Kobayashi T."/>
            <person name="Koike H."/>
            <person name="Abe K."/>
            <person name="Asai K."/>
            <person name="Arita M."/>
            <person name="Fujita N."/>
            <person name="Fukuda K."/>
            <person name="Higa K."/>
            <person name="Horikawa H."/>
            <person name="Ishikawa T."/>
            <person name="Jinno K."/>
            <person name="Kato Y."/>
            <person name="Kirimura K."/>
            <person name="Mizutani O."/>
            <person name="Nakasone K."/>
            <person name="Sano M."/>
            <person name="Shiraishi Y."/>
            <person name="Tsukahara M."/>
            <person name="Gomi K."/>
        </authorList>
    </citation>
    <scope>NUCLEOTIDE SEQUENCE [LARGE SCALE GENOMIC DNA]</scope>
    <source>
        <strain evidence="1 2">RIB 2604</strain>
    </source>
</reference>
<dbReference type="VEuPathDB" id="FungiDB:ASPFODRAFT_59706"/>
<dbReference type="InterPro" id="IPR029058">
    <property type="entry name" value="AB_hydrolase_fold"/>
</dbReference>
<name>A0A146FKG9_ASPKA</name>
<reference evidence="2" key="2">
    <citation type="submission" date="2016-02" db="EMBL/GenBank/DDBJ databases">
        <title>Genome sequencing of Aspergillus luchuensis NBRC 4314.</title>
        <authorList>
            <person name="Yamada O."/>
        </authorList>
    </citation>
    <scope>NUCLEOTIDE SEQUENCE [LARGE SCALE GENOMIC DNA]</scope>
    <source>
        <strain evidence="2">RIB 2604</strain>
    </source>
</reference>
<dbReference type="Proteomes" id="UP000075230">
    <property type="component" value="Unassembled WGS sequence"/>
</dbReference>
<dbReference type="AlphaFoldDB" id="A0A146FKG9"/>
<organism evidence="1 2">
    <name type="scientific">Aspergillus kawachii</name>
    <name type="common">White koji mold</name>
    <name type="synonym">Aspergillus awamori var. kawachi</name>
    <dbReference type="NCBI Taxonomy" id="1069201"/>
    <lineage>
        <taxon>Eukaryota</taxon>
        <taxon>Fungi</taxon>
        <taxon>Dikarya</taxon>
        <taxon>Ascomycota</taxon>
        <taxon>Pezizomycotina</taxon>
        <taxon>Eurotiomycetes</taxon>
        <taxon>Eurotiomycetidae</taxon>
        <taxon>Eurotiales</taxon>
        <taxon>Aspergillaceae</taxon>
        <taxon>Aspergillus</taxon>
        <taxon>Aspergillus subgen. Circumdati</taxon>
    </lineage>
</organism>
<dbReference type="EMBL" id="BCWF01000020">
    <property type="protein sequence ID" value="GAT25661.1"/>
    <property type="molecule type" value="Genomic_DNA"/>
</dbReference>
<evidence type="ECO:0000313" key="2">
    <source>
        <dbReference type="Proteomes" id="UP000075230"/>
    </source>
</evidence>
<proteinExistence type="predicted"/>
<dbReference type="SUPFAM" id="SSF53474">
    <property type="entry name" value="alpha/beta-Hydrolases"/>
    <property type="match status" value="1"/>
</dbReference>
<dbReference type="Gene3D" id="3.40.50.1820">
    <property type="entry name" value="alpha/beta hydrolase"/>
    <property type="match status" value="1"/>
</dbReference>
<accession>A0A146FKG9</accession>
<gene>
    <name evidence="1" type="ORF">RIB2604_02002380</name>
</gene>
<evidence type="ECO:0008006" key="3">
    <source>
        <dbReference type="Google" id="ProtNLM"/>
    </source>
</evidence>